<dbReference type="GO" id="GO:0016989">
    <property type="term" value="F:sigma factor antagonist activity"/>
    <property type="evidence" value="ECO:0007669"/>
    <property type="project" value="TreeGrafter"/>
</dbReference>
<sequence>MNYAKPELLDALAAAYVLGTLSPLARRRFEHLCRTLPAAGDAVREWERRLGRLAESVPPLTPSAQMWQVIERRTIGARSPRTETDDEDLSRELGAWLRPLLAFACGLLFAVGVVRMYPESFVEPVPVSALGLPPSYLGILAPADGEPVLLASAARREQRLGLKLLQPLNIPQGQVAVLWALSGDAPPRPLGLVPAQGTGEITLSAPADRQLASVSQLGVSFESELPAPGARPQPFVLSGRCVKFW</sequence>
<dbReference type="RefSeq" id="WP_110019378.1">
    <property type="nucleotide sequence ID" value="NZ_QGTJ01000009.1"/>
</dbReference>
<keyword evidence="3" id="KW-1185">Reference proteome</keyword>
<dbReference type="GO" id="GO:0005886">
    <property type="term" value="C:plasma membrane"/>
    <property type="evidence" value="ECO:0007669"/>
    <property type="project" value="InterPro"/>
</dbReference>
<gene>
    <name evidence="2" type="ORF">C7443_10914</name>
</gene>
<dbReference type="EMBL" id="QGTJ01000009">
    <property type="protein sequence ID" value="PWV59761.1"/>
    <property type="molecule type" value="Genomic_DNA"/>
</dbReference>
<organism evidence="2 3">
    <name type="scientific">Plasticicumulans acidivorans</name>
    <dbReference type="NCBI Taxonomy" id="886464"/>
    <lineage>
        <taxon>Bacteria</taxon>
        <taxon>Pseudomonadati</taxon>
        <taxon>Pseudomonadota</taxon>
        <taxon>Gammaproteobacteria</taxon>
        <taxon>Candidatus Competibacteraceae</taxon>
        <taxon>Plasticicumulans</taxon>
    </lineage>
</organism>
<dbReference type="InterPro" id="IPR051474">
    <property type="entry name" value="Anti-sigma-K/W_factor"/>
</dbReference>
<dbReference type="PANTHER" id="PTHR37461">
    <property type="entry name" value="ANTI-SIGMA-K FACTOR RSKA"/>
    <property type="match status" value="1"/>
</dbReference>
<proteinExistence type="predicted"/>
<comment type="caution">
    <text evidence="2">The sequence shown here is derived from an EMBL/GenBank/DDBJ whole genome shotgun (WGS) entry which is preliminary data.</text>
</comment>
<dbReference type="PANTHER" id="PTHR37461:SF1">
    <property type="entry name" value="ANTI-SIGMA-K FACTOR RSKA"/>
    <property type="match status" value="1"/>
</dbReference>
<dbReference type="AlphaFoldDB" id="A0A317MS06"/>
<name>A0A317MS06_9GAMM</name>
<dbReference type="Proteomes" id="UP000246569">
    <property type="component" value="Unassembled WGS sequence"/>
</dbReference>
<evidence type="ECO:0000313" key="2">
    <source>
        <dbReference type="EMBL" id="PWV59761.1"/>
    </source>
</evidence>
<evidence type="ECO:0000259" key="1">
    <source>
        <dbReference type="Pfam" id="PF10099"/>
    </source>
</evidence>
<feature type="domain" description="Anti-sigma K factor RskA C-terminal" evidence="1">
    <location>
        <begin position="102"/>
        <end position="223"/>
    </location>
</feature>
<protein>
    <submittedName>
        <fullName evidence="2">Anti-sigma-K factor RskA</fullName>
    </submittedName>
</protein>
<reference evidence="2 3" key="1">
    <citation type="submission" date="2018-05" db="EMBL/GenBank/DDBJ databases">
        <title>Genomic Encyclopedia of Type Strains, Phase IV (KMG-IV): sequencing the most valuable type-strain genomes for metagenomic binning, comparative biology and taxonomic classification.</title>
        <authorList>
            <person name="Goeker M."/>
        </authorList>
    </citation>
    <scope>NUCLEOTIDE SEQUENCE [LARGE SCALE GENOMIC DNA]</scope>
    <source>
        <strain evidence="2 3">DSM 23606</strain>
    </source>
</reference>
<dbReference type="OrthoDB" id="5298046at2"/>
<dbReference type="InterPro" id="IPR018764">
    <property type="entry name" value="RskA_C"/>
</dbReference>
<accession>A0A317MS06</accession>
<evidence type="ECO:0000313" key="3">
    <source>
        <dbReference type="Proteomes" id="UP000246569"/>
    </source>
</evidence>
<dbReference type="Pfam" id="PF10099">
    <property type="entry name" value="RskA_C"/>
    <property type="match status" value="1"/>
</dbReference>
<dbReference type="GO" id="GO:0006417">
    <property type="term" value="P:regulation of translation"/>
    <property type="evidence" value="ECO:0007669"/>
    <property type="project" value="TreeGrafter"/>
</dbReference>